<dbReference type="WBParaSite" id="SMUV_0000585501-mRNA-1">
    <property type="protein sequence ID" value="SMUV_0000585501-mRNA-1"/>
    <property type="gene ID" value="SMUV_0000585501"/>
</dbReference>
<sequence>MLNQADDGSLSGSSNTHPSTSANSPLIFQNSCTTKVKPLLLSQQWKIENFVPVMKFALPGQCLRSNLFRDQMLPEAFWQLCLYPGGKRAENANHVSLFLKMSSTSPTREVRIKVEYRFYFLSENGSPLFSNVNVGEFHAKPPKGGHSWGLRNIPRQKKRKDNVPNLDSYGEFLQVLNCVRSDGSLMVSCRIELIPDISRIRCVPTDESDSTMPKKMVCSEYFKRQETALNSGNMADCTLECNGQVIQVNKFVLSTHSEVFKAMFAHEEFLENKEAKVVIKDTDIDSVRMMVRFMYCGDISFSSNVEGVMMLAERYQISELKEMCEQFLCSRVNKYNALEMYDLADMYNCYGLKEAVVCTVQKNKDFILNFPPWESFKETNPRLMNELMEQVVRGIDYSPPPFKRQRFYCCKQESCCDD</sequence>
<reference evidence="5" key="1">
    <citation type="submission" date="2016-04" db="UniProtKB">
        <authorList>
            <consortium name="WormBaseParasite"/>
        </authorList>
    </citation>
    <scope>IDENTIFICATION</scope>
</reference>
<feature type="domain" description="BTB" evidence="2">
    <location>
        <begin position="235"/>
        <end position="303"/>
    </location>
</feature>
<dbReference type="Gene3D" id="2.60.210.10">
    <property type="entry name" value="Apoptosis, Tumor Necrosis Factor Receptor Associated Protein 2, Chain A"/>
    <property type="match status" value="1"/>
</dbReference>
<proteinExistence type="predicted"/>
<dbReference type="PANTHER" id="PTHR24413">
    <property type="entry name" value="SPECKLE-TYPE POZ PROTEIN"/>
    <property type="match status" value="1"/>
</dbReference>
<dbReference type="GO" id="GO:0030163">
    <property type="term" value="P:protein catabolic process"/>
    <property type="evidence" value="ECO:0007669"/>
    <property type="project" value="UniProtKB-ARBA"/>
</dbReference>
<feature type="compositionally biased region" description="Polar residues" evidence="1">
    <location>
        <begin position="10"/>
        <end position="22"/>
    </location>
</feature>
<dbReference type="SMART" id="SM00225">
    <property type="entry name" value="BTB"/>
    <property type="match status" value="1"/>
</dbReference>
<dbReference type="CDD" id="cd18186">
    <property type="entry name" value="BTB_POZ_ZBTB_KLHL-like"/>
    <property type="match status" value="1"/>
</dbReference>
<dbReference type="Gene3D" id="3.30.710.10">
    <property type="entry name" value="Potassium Channel Kv1.1, Chain A"/>
    <property type="match status" value="1"/>
</dbReference>
<dbReference type="InterPro" id="IPR000210">
    <property type="entry name" value="BTB/POZ_dom"/>
</dbReference>
<evidence type="ECO:0000256" key="1">
    <source>
        <dbReference type="SAM" id="MobiDB-lite"/>
    </source>
</evidence>
<dbReference type="InterPro" id="IPR002083">
    <property type="entry name" value="MATH/TRAF_dom"/>
</dbReference>
<protein>
    <submittedName>
        <fullName evidence="5">BTB domain-containing protein</fullName>
    </submittedName>
</protein>
<evidence type="ECO:0000259" key="3">
    <source>
        <dbReference type="PROSITE" id="PS50144"/>
    </source>
</evidence>
<dbReference type="Proteomes" id="UP000046393">
    <property type="component" value="Unplaced"/>
</dbReference>
<keyword evidence="4" id="KW-1185">Reference proteome</keyword>
<dbReference type="SUPFAM" id="SSF49599">
    <property type="entry name" value="TRAF domain-like"/>
    <property type="match status" value="1"/>
</dbReference>
<dbReference type="PROSITE" id="PS50144">
    <property type="entry name" value="MATH"/>
    <property type="match status" value="1"/>
</dbReference>
<dbReference type="STRING" id="451379.A0A158R588"/>
<feature type="domain" description="MATH" evidence="3">
    <location>
        <begin position="40"/>
        <end position="191"/>
    </location>
</feature>
<dbReference type="AlphaFoldDB" id="A0A158R588"/>
<dbReference type="Pfam" id="PF00651">
    <property type="entry name" value="BTB"/>
    <property type="match status" value="1"/>
</dbReference>
<evidence type="ECO:0000313" key="5">
    <source>
        <dbReference type="WBParaSite" id="SMUV_0000585501-mRNA-1"/>
    </source>
</evidence>
<accession>A0A158R588</accession>
<evidence type="ECO:0000259" key="2">
    <source>
        <dbReference type="PROSITE" id="PS50097"/>
    </source>
</evidence>
<name>A0A158R588_9BILA</name>
<evidence type="ECO:0000313" key="4">
    <source>
        <dbReference type="Proteomes" id="UP000046393"/>
    </source>
</evidence>
<organism evidence="4 5">
    <name type="scientific">Syphacia muris</name>
    <dbReference type="NCBI Taxonomy" id="451379"/>
    <lineage>
        <taxon>Eukaryota</taxon>
        <taxon>Metazoa</taxon>
        <taxon>Ecdysozoa</taxon>
        <taxon>Nematoda</taxon>
        <taxon>Chromadorea</taxon>
        <taxon>Rhabditida</taxon>
        <taxon>Spirurina</taxon>
        <taxon>Oxyuridomorpha</taxon>
        <taxon>Oxyuroidea</taxon>
        <taxon>Oxyuridae</taxon>
        <taxon>Syphacia</taxon>
    </lineage>
</organism>
<dbReference type="Gene3D" id="1.25.40.420">
    <property type="match status" value="1"/>
</dbReference>
<feature type="region of interest" description="Disordered" evidence="1">
    <location>
        <begin position="1"/>
        <end position="22"/>
    </location>
</feature>
<dbReference type="InterPro" id="IPR008974">
    <property type="entry name" value="TRAF-like"/>
</dbReference>
<dbReference type="SUPFAM" id="SSF54695">
    <property type="entry name" value="POZ domain"/>
    <property type="match status" value="1"/>
</dbReference>
<dbReference type="Pfam" id="PF22486">
    <property type="entry name" value="MATH_2"/>
    <property type="match status" value="1"/>
</dbReference>
<dbReference type="PROSITE" id="PS50097">
    <property type="entry name" value="BTB"/>
    <property type="match status" value="1"/>
</dbReference>
<dbReference type="InterPro" id="IPR011333">
    <property type="entry name" value="SKP1/BTB/POZ_sf"/>
</dbReference>